<dbReference type="Proteomes" id="UP000183200">
    <property type="component" value="Unassembled WGS sequence"/>
</dbReference>
<organism evidence="5 6">
    <name type="scientific">Pedobacter steynii</name>
    <dbReference type="NCBI Taxonomy" id="430522"/>
    <lineage>
        <taxon>Bacteria</taxon>
        <taxon>Pseudomonadati</taxon>
        <taxon>Bacteroidota</taxon>
        <taxon>Sphingobacteriia</taxon>
        <taxon>Sphingobacteriales</taxon>
        <taxon>Sphingobacteriaceae</taxon>
        <taxon>Pedobacter</taxon>
    </lineage>
</organism>
<dbReference type="CDD" id="cd06170">
    <property type="entry name" value="LuxR_C_like"/>
    <property type="match status" value="1"/>
</dbReference>
<evidence type="ECO:0000313" key="6">
    <source>
        <dbReference type="Proteomes" id="UP000183200"/>
    </source>
</evidence>
<dbReference type="GO" id="GO:0003677">
    <property type="term" value="F:DNA binding"/>
    <property type="evidence" value="ECO:0007669"/>
    <property type="project" value="UniProtKB-KW"/>
</dbReference>
<dbReference type="GO" id="GO:0006355">
    <property type="term" value="P:regulation of DNA-templated transcription"/>
    <property type="evidence" value="ECO:0007669"/>
    <property type="project" value="InterPro"/>
</dbReference>
<dbReference type="EMBL" id="FNGY01000001">
    <property type="protein sequence ID" value="SDL34470.1"/>
    <property type="molecule type" value="Genomic_DNA"/>
</dbReference>
<dbReference type="AlphaFoldDB" id="A0A1G9JA91"/>
<evidence type="ECO:0000259" key="4">
    <source>
        <dbReference type="PROSITE" id="PS50043"/>
    </source>
</evidence>
<dbReference type="SUPFAM" id="SSF46894">
    <property type="entry name" value="C-terminal effector domain of the bipartite response regulators"/>
    <property type="match status" value="1"/>
</dbReference>
<dbReference type="RefSeq" id="WP_074604091.1">
    <property type="nucleotide sequence ID" value="NZ_FNGY01000001.1"/>
</dbReference>
<protein>
    <submittedName>
        <fullName evidence="5">DNA-binding response regulator, NarL/FixJ family, contains REC and HTH domains</fullName>
    </submittedName>
</protein>
<name>A0A1G9JA91_9SPHI</name>
<dbReference type="InterPro" id="IPR011006">
    <property type="entry name" value="CheY-like_superfamily"/>
</dbReference>
<evidence type="ECO:0000256" key="3">
    <source>
        <dbReference type="ARBA" id="ARBA00023163"/>
    </source>
</evidence>
<keyword evidence="6" id="KW-1185">Reference proteome</keyword>
<dbReference type="SMART" id="SM00421">
    <property type="entry name" value="HTH_LUXR"/>
    <property type="match status" value="1"/>
</dbReference>
<feature type="domain" description="HTH luxR-type" evidence="4">
    <location>
        <begin position="161"/>
        <end position="226"/>
    </location>
</feature>
<dbReference type="PROSITE" id="PS50043">
    <property type="entry name" value="HTH_LUXR_2"/>
    <property type="match status" value="1"/>
</dbReference>
<dbReference type="InterPro" id="IPR016032">
    <property type="entry name" value="Sig_transdc_resp-reg_C-effctor"/>
</dbReference>
<dbReference type="OrthoDB" id="9797341at2"/>
<gene>
    <name evidence="5" type="ORF">SAMN05421820_101202</name>
</gene>
<proteinExistence type="predicted"/>
<dbReference type="PANTHER" id="PTHR43214">
    <property type="entry name" value="TWO-COMPONENT RESPONSE REGULATOR"/>
    <property type="match status" value="1"/>
</dbReference>
<accession>A0A1G9JA91</accession>
<dbReference type="Pfam" id="PF00196">
    <property type="entry name" value="GerE"/>
    <property type="match status" value="1"/>
</dbReference>
<dbReference type="SUPFAM" id="SSF52172">
    <property type="entry name" value="CheY-like"/>
    <property type="match status" value="1"/>
</dbReference>
<evidence type="ECO:0000256" key="2">
    <source>
        <dbReference type="ARBA" id="ARBA00023125"/>
    </source>
</evidence>
<keyword evidence="2 5" id="KW-0238">DNA-binding</keyword>
<dbReference type="InterPro" id="IPR000792">
    <property type="entry name" value="Tscrpt_reg_LuxR_C"/>
</dbReference>
<sequence>MTRIIPFSTAKIVDAICIASDNNILCEALFDYLQHRNFENIGVACSEKETLDFLGRCDSSILIISANLLDSTVFQTIDALKKLKTDVKVILLSNKIEVLRYFEESQDGVVKGLLSNHESMSDLYYCIMEVYNSRKYKSGHVKRLLLQSQISSYDLPALGCSFSKIKELTKREMEIFLAISNTLSTRRIAEALFISPATVNNHKASIIGKLSLKGKNQLLSIAVWYRTTLTNIA</sequence>
<dbReference type="Gene3D" id="1.10.10.10">
    <property type="entry name" value="Winged helix-like DNA-binding domain superfamily/Winged helix DNA-binding domain"/>
    <property type="match status" value="1"/>
</dbReference>
<dbReference type="Gene3D" id="3.40.50.2300">
    <property type="match status" value="1"/>
</dbReference>
<dbReference type="InterPro" id="IPR036388">
    <property type="entry name" value="WH-like_DNA-bd_sf"/>
</dbReference>
<keyword evidence="3" id="KW-0804">Transcription</keyword>
<keyword evidence="1" id="KW-0805">Transcription regulation</keyword>
<evidence type="ECO:0000313" key="5">
    <source>
        <dbReference type="EMBL" id="SDL34470.1"/>
    </source>
</evidence>
<dbReference type="PANTHER" id="PTHR43214:SF41">
    <property type="entry name" value="NITRATE_NITRITE RESPONSE REGULATOR PROTEIN NARP"/>
    <property type="match status" value="1"/>
</dbReference>
<evidence type="ECO:0000256" key="1">
    <source>
        <dbReference type="ARBA" id="ARBA00023015"/>
    </source>
</evidence>
<dbReference type="InterPro" id="IPR039420">
    <property type="entry name" value="WalR-like"/>
</dbReference>
<dbReference type="PRINTS" id="PR00038">
    <property type="entry name" value="HTHLUXR"/>
</dbReference>
<reference evidence="6" key="1">
    <citation type="submission" date="2016-10" db="EMBL/GenBank/DDBJ databases">
        <authorList>
            <person name="Varghese N."/>
            <person name="Submissions S."/>
        </authorList>
    </citation>
    <scope>NUCLEOTIDE SEQUENCE [LARGE SCALE GENOMIC DNA]</scope>
    <source>
        <strain evidence="6">DSM 19110</strain>
    </source>
</reference>